<dbReference type="Proteomes" id="UP000324927">
    <property type="component" value="Unassembled WGS sequence"/>
</dbReference>
<evidence type="ECO:0000313" key="2">
    <source>
        <dbReference type="EMBL" id="KAA0596246.1"/>
    </source>
</evidence>
<dbReference type="Pfam" id="PF07883">
    <property type="entry name" value="Cupin_2"/>
    <property type="match status" value="1"/>
</dbReference>
<dbReference type="SUPFAM" id="SSF51182">
    <property type="entry name" value="RmlC-like cupins"/>
    <property type="match status" value="1"/>
</dbReference>
<dbReference type="EMBL" id="VTTN01000004">
    <property type="protein sequence ID" value="KAA0596246.1"/>
    <property type="molecule type" value="Genomic_DNA"/>
</dbReference>
<reference evidence="2 3" key="1">
    <citation type="submission" date="2019-08" db="EMBL/GenBank/DDBJ databases">
        <authorList>
            <person name="Grouzdev D."/>
            <person name="Tikhonova E."/>
            <person name="Kravchenko I."/>
        </authorList>
    </citation>
    <scope>NUCLEOTIDE SEQUENCE [LARGE SCALE GENOMIC DNA]</scope>
    <source>
        <strain evidence="2 3">59b</strain>
    </source>
</reference>
<name>A0A5A9GP72_AZOLI</name>
<dbReference type="InterPro" id="IPR014710">
    <property type="entry name" value="RmlC-like_jellyroll"/>
</dbReference>
<dbReference type="AlphaFoldDB" id="A0A5A9GP72"/>
<gene>
    <name evidence="2" type="ORF">FZ942_13900</name>
</gene>
<organism evidence="2 3">
    <name type="scientific">Azospirillum lipoferum</name>
    <dbReference type="NCBI Taxonomy" id="193"/>
    <lineage>
        <taxon>Bacteria</taxon>
        <taxon>Pseudomonadati</taxon>
        <taxon>Pseudomonadota</taxon>
        <taxon>Alphaproteobacteria</taxon>
        <taxon>Rhodospirillales</taxon>
        <taxon>Azospirillaceae</taxon>
        <taxon>Azospirillum</taxon>
    </lineage>
</organism>
<sequence length="202" mass="21733">MALRPRRREVFDRAGMVVQPFLSTSNRCRRQTSVALRIGKLPPMMFRLFSGAGLLLLSAAMPAMAATDAASKPPSKPMEVSCTVLLPPAPVPGLPGTLRMVEKLTVPPGSDAHRHKHDIDEMMEVVSGSGRLSVDGKPDVDLKPGVVVEIPPGTLHQQHNDSDAEPLVYTATFIGKAGAHMLTRYSGEKDRSAGCPHTLPKK</sequence>
<proteinExistence type="predicted"/>
<dbReference type="InterPro" id="IPR013096">
    <property type="entry name" value="Cupin_2"/>
</dbReference>
<dbReference type="Gene3D" id="2.60.120.10">
    <property type="entry name" value="Jelly Rolls"/>
    <property type="match status" value="1"/>
</dbReference>
<protein>
    <submittedName>
        <fullName evidence="2">Cupin domain-containing protein</fullName>
    </submittedName>
</protein>
<keyword evidence="3" id="KW-1185">Reference proteome</keyword>
<feature type="domain" description="Cupin type-2" evidence="1">
    <location>
        <begin position="105"/>
        <end position="171"/>
    </location>
</feature>
<accession>A0A5A9GP72</accession>
<dbReference type="InterPro" id="IPR011051">
    <property type="entry name" value="RmlC_Cupin_sf"/>
</dbReference>
<dbReference type="OrthoDB" id="285029at2"/>
<evidence type="ECO:0000313" key="3">
    <source>
        <dbReference type="Proteomes" id="UP000324927"/>
    </source>
</evidence>
<comment type="caution">
    <text evidence="2">The sequence shown here is derived from an EMBL/GenBank/DDBJ whole genome shotgun (WGS) entry which is preliminary data.</text>
</comment>
<evidence type="ECO:0000259" key="1">
    <source>
        <dbReference type="Pfam" id="PF07883"/>
    </source>
</evidence>